<dbReference type="AlphaFoldDB" id="A0A834KCK3"/>
<protein>
    <submittedName>
        <fullName evidence="1">Uncharacterized protein</fullName>
    </submittedName>
</protein>
<evidence type="ECO:0000313" key="2">
    <source>
        <dbReference type="Proteomes" id="UP000600918"/>
    </source>
</evidence>
<organism evidence="1 2">
    <name type="scientific">Vespula pensylvanica</name>
    <name type="common">Western yellow jacket</name>
    <name type="synonym">Wasp</name>
    <dbReference type="NCBI Taxonomy" id="30213"/>
    <lineage>
        <taxon>Eukaryota</taxon>
        <taxon>Metazoa</taxon>
        <taxon>Ecdysozoa</taxon>
        <taxon>Arthropoda</taxon>
        <taxon>Hexapoda</taxon>
        <taxon>Insecta</taxon>
        <taxon>Pterygota</taxon>
        <taxon>Neoptera</taxon>
        <taxon>Endopterygota</taxon>
        <taxon>Hymenoptera</taxon>
        <taxon>Apocrita</taxon>
        <taxon>Aculeata</taxon>
        <taxon>Vespoidea</taxon>
        <taxon>Vespidae</taxon>
        <taxon>Vespinae</taxon>
        <taxon>Vespula</taxon>
    </lineage>
</organism>
<keyword evidence="2" id="KW-1185">Reference proteome</keyword>
<name>A0A834KCK3_VESPE</name>
<reference evidence="1" key="1">
    <citation type="journal article" date="2020" name="G3 (Bethesda)">
        <title>High-Quality Assemblies for Three Invasive Social Wasps from the &lt;i&gt;Vespula&lt;/i&gt; Genus.</title>
        <authorList>
            <person name="Harrop T.W.R."/>
            <person name="Guhlin J."/>
            <person name="McLaughlin G.M."/>
            <person name="Permina E."/>
            <person name="Stockwell P."/>
            <person name="Gilligan J."/>
            <person name="Le Lec M.F."/>
            <person name="Gruber M.A.M."/>
            <person name="Quinn O."/>
            <person name="Lovegrove M."/>
            <person name="Duncan E.J."/>
            <person name="Remnant E.J."/>
            <person name="Van Eeckhoven J."/>
            <person name="Graham B."/>
            <person name="Knapp R.A."/>
            <person name="Langford K.W."/>
            <person name="Kronenberg Z."/>
            <person name="Press M.O."/>
            <person name="Eacker S.M."/>
            <person name="Wilson-Rankin E.E."/>
            <person name="Purcell J."/>
            <person name="Lester P.J."/>
            <person name="Dearden P.K."/>
        </authorList>
    </citation>
    <scope>NUCLEOTIDE SEQUENCE</scope>
    <source>
        <strain evidence="1">Volc-1</strain>
    </source>
</reference>
<sequence>MTGLTNKRNYQELFKSRSFHHPTPYYINRLHEFYGINYVIDEEGISQTTEAGSERSFENLPMEFHSGIELGNPGHQVHRYIGEEA</sequence>
<evidence type="ECO:0000313" key="1">
    <source>
        <dbReference type="EMBL" id="KAF7404271.1"/>
    </source>
</evidence>
<accession>A0A834KCK3</accession>
<dbReference type="Proteomes" id="UP000600918">
    <property type="component" value="Unassembled WGS sequence"/>
</dbReference>
<gene>
    <name evidence="1" type="ORF">H0235_014965</name>
</gene>
<dbReference type="EMBL" id="JACSDY010000016">
    <property type="protein sequence ID" value="KAF7404271.1"/>
    <property type="molecule type" value="Genomic_DNA"/>
</dbReference>
<proteinExistence type="predicted"/>
<comment type="caution">
    <text evidence="1">The sequence shown here is derived from an EMBL/GenBank/DDBJ whole genome shotgun (WGS) entry which is preliminary data.</text>
</comment>